<evidence type="ECO:0000313" key="2">
    <source>
        <dbReference type="Proteomes" id="UP000317421"/>
    </source>
</evidence>
<proteinExistence type="predicted"/>
<dbReference type="PROSITE" id="PS51318">
    <property type="entry name" value="TAT"/>
    <property type="match status" value="1"/>
</dbReference>
<name>A0A5C6ACQ7_9BACT</name>
<dbReference type="InterPro" id="IPR006311">
    <property type="entry name" value="TAT_signal"/>
</dbReference>
<dbReference type="EMBL" id="SJPR01000002">
    <property type="protein sequence ID" value="TWT97832.1"/>
    <property type="molecule type" value="Genomic_DNA"/>
</dbReference>
<sequence>MNHSELSLQRRTFLGQSALGLGSVALASLLGKSAPAFASSSSSPVDPRLASPGLLNPLHHLPRAKRVIFLCMAGGPSHLELFDEKPALAKLDGAPMPTSYTEGQPIAQLQGKELLCWGPRAKFASHGQSGQRISSLLPAMSQHADELCILRSMKTEQINHDPAHTFMNTGTAISGRPSMGAWVTYGLGSEADNLPGFVVMTSRSGRPPQPVSSRQWHSGFLPSRFQGVPFHSTGEPVHYAANPPGVDFERQQDVVDTLGKLNRLHNAEANDPEIATRIAQYELAFRMQSSVPTLTDISDEPQHVLDAYGVSGADGTFAYNCLLARRLAERGVRFVQLYHRGWDHHDNLESYIKTSCDSVDKATGALLGDLKQRGLLEDTLVVWGGEFGRTPMAQKKDGAAKLGRDHHIKGFSMVLAGGGVKGGVTHGATDELGYNAVESVVHVHDLHATMLHLLGVDHKRLTYRYQGRDFRLTDVHGEVVKPILA</sequence>
<comment type="caution">
    <text evidence="1">The sequence shown here is derived from an EMBL/GenBank/DDBJ whole genome shotgun (WGS) entry which is preliminary data.</text>
</comment>
<dbReference type="Pfam" id="PF07394">
    <property type="entry name" value="DUF1501"/>
    <property type="match status" value="1"/>
</dbReference>
<keyword evidence="2" id="KW-1185">Reference proteome</keyword>
<protein>
    <recommendedName>
        <fullName evidence="3">Sulfatase</fullName>
    </recommendedName>
</protein>
<dbReference type="Proteomes" id="UP000317421">
    <property type="component" value="Unassembled WGS sequence"/>
</dbReference>
<evidence type="ECO:0008006" key="3">
    <source>
        <dbReference type="Google" id="ProtNLM"/>
    </source>
</evidence>
<dbReference type="PANTHER" id="PTHR43737">
    <property type="entry name" value="BLL7424 PROTEIN"/>
    <property type="match status" value="1"/>
</dbReference>
<dbReference type="OrthoDB" id="127333at2"/>
<dbReference type="AlphaFoldDB" id="A0A5C6ACQ7"/>
<dbReference type="Gene3D" id="3.40.720.10">
    <property type="entry name" value="Alkaline Phosphatase, subunit A"/>
    <property type="match status" value="1"/>
</dbReference>
<gene>
    <name evidence="1" type="ORF">Pla108_19840</name>
</gene>
<dbReference type="InterPro" id="IPR017850">
    <property type="entry name" value="Alkaline_phosphatase_core_sf"/>
</dbReference>
<dbReference type="PANTHER" id="PTHR43737:SF1">
    <property type="entry name" value="DUF1501 DOMAIN-CONTAINING PROTEIN"/>
    <property type="match status" value="1"/>
</dbReference>
<evidence type="ECO:0000313" key="1">
    <source>
        <dbReference type="EMBL" id="TWT97832.1"/>
    </source>
</evidence>
<reference evidence="1 2" key="1">
    <citation type="submission" date="2019-02" db="EMBL/GenBank/DDBJ databases">
        <title>Deep-cultivation of Planctomycetes and their phenomic and genomic characterization uncovers novel biology.</title>
        <authorList>
            <person name="Wiegand S."/>
            <person name="Jogler M."/>
            <person name="Boedeker C."/>
            <person name="Pinto D."/>
            <person name="Vollmers J."/>
            <person name="Rivas-Marin E."/>
            <person name="Kohn T."/>
            <person name="Peeters S.H."/>
            <person name="Heuer A."/>
            <person name="Rast P."/>
            <person name="Oberbeckmann S."/>
            <person name="Bunk B."/>
            <person name="Jeske O."/>
            <person name="Meyerdierks A."/>
            <person name="Storesund J.E."/>
            <person name="Kallscheuer N."/>
            <person name="Luecker S."/>
            <person name="Lage O.M."/>
            <person name="Pohl T."/>
            <person name="Merkel B.J."/>
            <person name="Hornburger P."/>
            <person name="Mueller R.-W."/>
            <person name="Bruemmer F."/>
            <person name="Labrenz M."/>
            <person name="Spormann A.M."/>
            <person name="Op Den Camp H."/>
            <person name="Overmann J."/>
            <person name="Amann R."/>
            <person name="Jetten M.S.M."/>
            <person name="Mascher T."/>
            <person name="Medema M.H."/>
            <person name="Devos D.P."/>
            <person name="Kaster A.-K."/>
            <person name="Ovreas L."/>
            <person name="Rohde M."/>
            <person name="Galperin M.Y."/>
            <person name="Jogler C."/>
        </authorList>
    </citation>
    <scope>NUCLEOTIDE SEQUENCE [LARGE SCALE GENOMIC DNA]</scope>
    <source>
        <strain evidence="1 2">Pla108</strain>
    </source>
</reference>
<dbReference type="InterPro" id="IPR010869">
    <property type="entry name" value="DUF1501"/>
</dbReference>
<organism evidence="1 2">
    <name type="scientific">Botrimarina colliarenosi</name>
    <dbReference type="NCBI Taxonomy" id="2528001"/>
    <lineage>
        <taxon>Bacteria</taxon>
        <taxon>Pseudomonadati</taxon>
        <taxon>Planctomycetota</taxon>
        <taxon>Planctomycetia</taxon>
        <taxon>Pirellulales</taxon>
        <taxon>Lacipirellulaceae</taxon>
        <taxon>Botrimarina</taxon>
    </lineage>
</organism>
<dbReference type="RefSeq" id="WP_146444727.1">
    <property type="nucleotide sequence ID" value="NZ_SJPR01000002.1"/>
</dbReference>
<accession>A0A5C6ACQ7</accession>
<dbReference type="SUPFAM" id="SSF53649">
    <property type="entry name" value="Alkaline phosphatase-like"/>
    <property type="match status" value="1"/>
</dbReference>